<organism evidence="4 5">
    <name type="scientific">Pararcticibacter amylolyticus</name>
    <dbReference type="NCBI Taxonomy" id="2173175"/>
    <lineage>
        <taxon>Bacteria</taxon>
        <taxon>Pseudomonadati</taxon>
        <taxon>Bacteroidota</taxon>
        <taxon>Sphingobacteriia</taxon>
        <taxon>Sphingobacteriales</taxon>
        <taxon>Sphingobacteriaceae</taxon>
        <taxon>Pararcticibacter</taxon>
    </lineage>
</organism>
<proteinExistence type="predicted"/>
<dbReference type="Gene3D" id="2.60.120.1440">
    <property type="match status" value="1"/>
</dbReference>
<sequence>MSDRYEYIEQLVFKFNTGNISQEEFQVLLDWYNEHDDQEVVIRLRKHDSYETLKSRMFTNLMDRIRDERPKPSRRFLRLKWIASAAAILLVAAGLWITFEYKAAKSGGDSAAGIEPGGNKATLTLSDGRRIALSSSQPGIVSGNRITYTNGAPVENALPDHSQGTRQSMILQTPRGGTYKLVLPDGSEVWLNAASTLKYPSQFEADKRIVELEGEAYFHVKPMFRKHGENIPFKVISNRQVVDVLGTQFNISAYPGSDAVKTTLVEGKVAVTSPKKRFILTPNEQAVTTAATTTVSLVNAGNYTAWRDGKFSFDNKTFKETMDEIGRWYDLDVDYENGIPDEELAGDAYRSQNIHFVLRLLDVAEIEYRLDVTHRKLTIKGKKNRF</sequence>
<dbReference type="Gene3D" id="3.55.50.30">
    <property type="match status" value="1"/>
</dbReference>
<dbReference type="InterPro" id="IPR006860">
    <property type="entry name" value="FecR"/>
</dbReference>
<keyword evidence="1" id="KW-1133">Transmembrane helix</keyword>
<dbReference type="AlphaFoldDB" id="A0A2U2PCU0"/>
<evidence type="ECO:0000256" key="1">
    <source>
        <dbReference type="SAM" id="Phobius"/>
    </source>
</evidence>
<feature type="domain" description="Protein FecR C-terminal" evidence="3">
    <location>
        <begin position="310"/>
        <end position="378"/>
    </location>
</feature>
<keyword evidence="1" id="KW-0812">Transmembrane</keyword>
<dbReference type="InterPro" id="IPR032508">
    <property type="entry name" value="FecR_C"/>
</dbReference>
<dbReference type="Pfam" id="PF04773">
    <property type="entry name" value="FecR"/>
    <property type="match status" value="1"/>
</dbReference>
<dbReference type="PIRSF" id="PIRSF018266">
    <property type="entry name" value="FecR"/>
    <property type="match status" value="1"/>
</dbReference>
<evidence type="ECO:0000313" key="4">
    <source>
        <dbReference type="EMBL" id="PWG79207.1"/>
    </source>
</evidence>
<dbReference type="EMBL" id="QEAS01000016">
    <property type="protein sequence ID" value="PWG79207.1"/>
    <property type="molecule type" value="Genomic_DNA"/>
</dbReference>
<evidence type="ECO:0000259" key="3">
    <source>
        <dbReference type="Pfam" id="PF16344"/>
    </source>
</evidence>
<evidence type="ECO:0000259" key="2">
    <source>
        <dbReference type="Pfam" id="PF04773"/>
    </source>
</evidence>
<dbReference type="PANTHER" id="PTHR30273:SF2">
    <property type="entry name" value="PROTEIN FECR"/>
    <property type="match status" value="1"/>
</dbReference>
<reference evidence="4 5" key="1">
    <citation type="submission" date="2018-04" db="EMBL/GenBank/DDBJ databases">
        <title>Pedobacter chongqingensis sp. nov., isolated from a rottenly hemp rope.</title>
        <authorList>
            <person name="Cai Y."/>
        </authorList>
    </citation>
    <scope>NUCLEOTIDE SEQUENCE [LARGE SCALE GENOMIC DNA]</scope>
    <source>
        <strain evidence="4 5">FJ4-8</strain>
    </source>
</reference>
<comment type="caution">
    <text evidence="4">The sequence shown here is derived from an EMBL/GenBank/DDBJ whole genome shotgun (WGS) entry which is preliminary data.</text>
</comment>
<dbReference type="PANTHER" id="PTHR30273">
    <property type="entry name" value="PERIPLASMIC SIGNAL SENSOR AND SIGMA FACTOR ACTIVATOR FECR-RELATED"/>
    <property type="match status" value="1"/>
</dbReference>
<protein>
    <submittedName>
        <fullName evidence="4">Anti-sigma factor</fullName>
    </submittedName>
</protein>
<feature type="domain" description="FecR protein" evidence="2">
    <location>
        <begin position="171"/>
        <end position="269"/>
    </location>
</feature>
<keyword evidence="1" id="KW-0472">Membrane</keyword>
<dbReference type="RefSeq" id="WP_109417223.1">
    <property type="nucleotide sequence ID" value="NZ_QEAS01000016.1"/>
</dbReference>
<feature type="transmembrane region" description="Helical" evidence="1">
    <location>
        <begin position="79"/>
        <end position="99"/>
    </location>
</feature>
<dbReference type="Proteomes" id="UP000245647">
    <property type="component" value="Unassembled WGS sequence"/>
</dbReference>
<dbReference type="Pfam" id="PF16344">
    <property type="entry name" value="FecR_C"/>
    <property type="match status" value="1"/>
</dbReference>
<gene>
    <name evidence="4" type="ORF">DDR33_18135</name>
</gene>
<evidence type="ECO:0000313" key="5">
    <source>
        <dbReference type="Proteomes" id="UP000245647"/>
    </source>
</evidence>
<keyword evidence="5" id="KW-1185">Reference proteome</keyword>
<name>A0A2U2PCU0_9SPHI</name>
<dbReference type="OrthoDB" id="649666at2"/>
<dbReference type="GO" id="GO:0016989">
    <property type="term" value="F:sigma factor antagonist activity"/>
    <property type="evidence" value="ECO:0007669"/>
    <property type="project" value="TreeGrafter"/>
</dbReference>
<dbReference type="InterPro" id="IPR012373">
    <property type="entry name" value="Ferrdict_sens_TM"/>
</dbReference>
<accession>A0A2U2PCU0</accession>